<sequence length="54" mass="5833">MKNKKINENASSGATSAGGIASVSGGLNYPLISRLPPTNFFGYKEYKPKKKKKD</sequence>
<proteinExistence type="predicted"/>
<gene>
    <name evidence="2" type="ORF">BF_0291</name>
</gene>
<dbReference type="EMBL" id="KY630187">
    <property type="protein sequence ID" value="AQW88816.1"/>
    <property type="molecule type" value="Genomic_DNA"/>
</dbReference>
<evidence type="ECO:0000313" key="2">
    <source>
        <dbReference type="EMBL" id="AQW88816.1"/>
    </source>
</evidence>
<dbReference type="Proteomes" id="UP000221837">
    <property type="component" value="Genome"/>
</dbReference>
<organism evidence="2 3">
    <name type="scientific">Serratia phage BF</name>
    <dbReference type="NCBI Taxonomy" id="1962671"/>
    <lineage>
        <taxon>Viruses</taxon>
        <taxon>Duplodnaviria</taxon>
        <taxon>Heunggongvirae</taxon>
        <taxon>Uroviricota</taxon>
        <taxon>Caudoviricetes</taxon>
        <taxon>Eneladusvirus</taxon>
        <taxon>Eneladusvirus BF</taxon>
    </lineage>
</organism>
<evidence type="ECO:0000256" key="1">
    <source>
        <dbReference type="SAM" id="MobiDB-lite"/>
    </source>
</evidence>
<name>A0A1S6UAQ6_9CAUD</name>
<feature type="region of interest" description="Disordered" evidence="1">
    <location>
        <begin position="1"/>
        <end position="20"/>
    </location>
</feature>
<accession>A0A1S6UAQ6</accession>
<feature type="region of interest" description="Disordered" evidence="1">
    <location>
        <begin position="33"/>
        <end position="54"/>
    </location>
</feature>
<protein>
    <submittedName>
        <fullName evidence="2">Uncharacterized protein</fullName>
    </submittedName>
</protein>
<feature type="compositionally biased region" description="Low complexity" evidence="1">
    <location>
        <begin position="10"/>
        <end position="20"/>
    </location>
</feature>
<reference evidence="2" key="1">
    <citation type="submission" date="2017-02" db="EMBL/GenBank/DDBJ databases">
        <title>Genome sequence of Serratia marcescens phage BF.</title>
        <authorList>
            <person name="Casey E."/>
            <person name="Fitzgerald B."/>
            <person name="Mahony J."/>
            <person name="Lugli G."/>
            <person name="Ventura M."/>
            <person name="van Sinderen D."/>
        </authorList>
    </citation>
    <scope>NUCLEOTIDE SEQUENCE [LARGE SCALE GENOMIC DNA]</scope>
</reference>
<keyword evidence="3" id="KW-1185">Reference proteome</keyword>
<evidence type="ECO:0000313" key="3">
    <source>
        <dbReference type="Proteomes" id="UP000221837"/>
    </source>
</evidence>